<dbReference type="SUPFAM" id="SSF109604">
    <property type="entry name" value="HD-domain/PDEase-like"/>
    <property type="match status" value="1"/>
</dbReference>
<dbReference type="PANTHER" id="PTHR43155:SF2">
    <property type="entry name" value="CYCLIC DI-GMP PHOSPHODIESTERASE PA4108"/>
    <property type="match status" value="1"/>
</dbReference>
<dbReference type="OrthoDB" id="9759601at2"/>
<proteinExistence type="predicted"/>
<organism evidence="2 3">
    <name type="scientific">Candidatus Sulfobium mesophilum</name>
    <dbReference type="NCBI Taxonomy" id="2016548"/>
    <lineage>
        <taxon>Bacteria</taxon>
        <taxon>Pseudomonadati</taxon>
        <taxon>Nitrospirota</taxon>
        <taxon>Nitrospiria</taxon>
        <taxon>Nitrospirales</taxon>
        <taxon>Nitrospiraceae</taxon>
        <taxon>Candidatus Sulfobium</taxon>
    </lineage>
</organism>
<dbReference type="EMBL" id="OUUY01000002">
    <property type="protein sequence ID" value="SPP99567.1"/>
    <property type="molecule type" value="Genomic_DNA"/>
</dbReference>
<evidence type="ECO:0000259" key="1">
    <source>
        <dbReference type="PROSITE" id="PS51832"/>
    </source>
</evidence>
<protein>
    <recommendedName>
        <fullName evidence="1">HD-GYP domain-containing protein</fullName>
    </recommendedName>
</protein>
<dbReference type="SMART" id="SM00471">
    <property type="entry name" value="HDc"/>
    <property type="match status" value="1"/>
</dbReference>
<gene>
    <name evidence="2" type="ORF">NBG4_100007</name>
</gene>
<dbReference type="Proteomes" id="UP000245125">
    <property type="component" value="Unassembled WGS sequence"/>
</dbReference>
<keyword evidence="3" id="KW-1185">Reference proteome</keyword>
<evidence type="ECO:0000313" key="2">
    <source>
        <dbReference type="EMBL" id="SPP99567.1"/>
    </source>
</evidence>
<dbReference type="InterPro" id="IPR003607">
    <property type="entry name" value="HD/PDEase_dom"/>
</dbReference>
<dbReference type="AlphaFoldDB" id="A0A2U3QDR4"/>
<dbReference type="CDD" id="cd00077">
    <property type="entry name" value="HDc"/>
    <property type="match status" value="1"/>
</dbReference>
<dbReference type="PROSITE" id="PS51832">
    <property type="entry name" value="HD_GYP"/>
    <property type="match status" value="1"/>
</dbReference>
<dbReference type="Gene3D" id="1.10.3210.10">
    <property type="entry name" value="Hypothetical protein af1432"/>
    <property type="match status" value="1"/>
</dbReference>
<sequence>MNVIRLSYPVQTLDNRPLLPAGAVLSTETLKELIFSNKARSFQAYPLLEYSEVKHDLLHLISKPPYDIIFSGRDKIAEVMSMLGKVHLVSPILQFLDYFKRSDYHTYCHVLMVFALSALINRDLLVDYREWLTAASIGPTHDIGKTCIPLHILKKDTPLTRAERSIIDHHAAAGYVLLSYFQKDPKDLSAIVARDHHERKDGSGMPRCIKLTDRMVEIIVVCDVYDALISPRPYRAAPYDNRVAIEEITKMAEMNKIGWEVVRSLVAHNRKAKPKPSEVKISGEKRGIAPSLNCHGVVEETDSDS</sequence>
<reference evidence="3" key="1">
    <citation type="submission" date="2018-03" db="EMBL/GenBank/DDBJ databases">
        <authorList>
            <person name="Zecchin S."/>
        </authorList>
    </citation>
    <scope>NUCLEOTIDE SEQUENCE [LARGE SCALE GENOMIC DNA]</scope>
</reference>
<feature type="domain" description="HD-GYP" evidence="1">
    <location>
        <begin position="84"/>
        <end position="278"/>
    </location>
</feature>
<dbReference type="InterPro" id="IPR037522">
    <property type="entry name" value="HD_GYP_dom"/>
</dbReference>
<name>A0A2U3QDR4_9BACT</name>
<accession>A0A2U3QDR4</accession>
<evidence type="ECO:0000313" key="3">
    <source>
        <dbReference type="Proteomes" id="UP000245125"/>
    </source>
</evidence>
<dbReference type="PANTHER" id="PTHR43155">
    <property type="entry name" value="CYCLIC DI-GMP PHOSPHODIESTERASE PA4108-RELATED"/>
    <property type="match status" value="1"/>
</dbReference>
<dbReference type="Pfam" id="PF13487">
    <property type="entry name" value="HD_5"/>
    <property type="match status" value="1"/>
</dbReference>